<dbReference type="WBParaSite" id="SCUD_0001933301-mRNA-1">
    <property type="protein sequence ID" value="SCUD_0001933301-mRNA-1"/>
    <property type="gene ID" value="SCUD_0001933301"/>
</dbReference>
<keyword evidence="2" id="KW-1185">Reference proteome</keyword>
<dbReference type="Proteomes" id="UP000279833">
    <property type="component" value="Unassembled WGS sequence"/>
</dbReference>
<evidence type="ECO:0000313" key="2">
    <source>
        <dbReference type="Proteomes" id="UP000279833"/>
    </source>
</evidence>
<organism evidence="3">
    <name type="scientific">Schistosoma curassoni</name>
    <dbReference type="NCBI Taxonomy" id="6186"/>
    <lineage>
        <taxon>Eukaryota</taxon>
        <taxon>Metazoa</taxon>
        <taxon>Spiralia</taxon>
        <taxon>Lophotrochozoa</taxon>
        <taxon>Platyhelminthes</taxon>
        <taxon>Trematoda</taxon>
        <taxon>Digenea</taxon>
        <taxon>Strigeidida</taxon>
        <taxon>Schistosomatoidea</taxon>
        <taxon>Schistosomatidae</taxon>
        <taxon>Schistosoma</taxon>
    </lineage>
</organism>
<name>A0A183KW86_9TREM</name>
<reference evidence="3" key="1">
    <citation type="submission" date="2016-06" db="UniProtKB">
        <authorList>
            <consortium name="WormBaseParasite"/>
        </authorList>
    </citation>
    <scope>IDENTIFICATION</scope>
</reference>
<dbReference type="EMBL" id="UZAK01042319">
    <property type="protein sequence ID" value="VDP68770.1"/>
    <property type="molecule type" value="Genomic_DNA"/>
</dbReference>
<sequence>MKVKLASVSAAVFTALGLKIHKGKFMVLKYNTENTNAITLYGEASKEVEAFTHLGNSIIDEQGGSDVDEK</sequence>
<dbReference type="AlphaFoldDB" id="A0A183KW86"/>
<proteinExistence type="predicted"/>
<evidence type="ECO:0000313" key="1">
    <source>
        <dbReference type="EMBL" id="VDP68770.1"/>
    </source>
</evidence>
<gene>
    <name evidence="1" type="ORF">SCUD_LOCUS19329</name>
</gene>
<evidence type="ECO:0000313" key="3">
    <source>
        <dbReference type="WBParaSite" id="SCUD_0001933301-mRNA-1"/>
    </source>
</evidence>
<accession>A0A183KW86</accession>
<reference evidence="1 2" key="2">
    <citation type="submission" date="2018-11" db="EMBL/GenBank/DDBJ databases">
        <authorList>
            <consortium name="Pathogen Informatics"/>
        </authorList>
    </citation>
    <scope>NUCLEOTIDE SEQUENCE [LARGE SCALE GENOMIC DNA]</scope>
    <source>
        <strain evidence="1">Dakar</strain>
        <strain evidence="2">Dakar, Senegal</strain>
    </source>
</reference>
<protein>
    <submittedName>
        <fullName evidence="3">Phage protein</fullName>
    </submittedName>
</protein>